<evidence type="ECO:0000313" key="2">
    <source>
        <dbReference type="Proteomes" id="UP000184758"/>
    </source>
</evidence>
<organism evidence="1 2">
    <name type="scientific">Carnobacterium alterfunditum</name>
    <dbReference type="NCBI Taxonomy" id="28230"/>
    <lineage>
        <taxon>Bacteria</taxon>
        <taxon>Bacillati</taxon>
        <taxon>Bacillota</taxon>
        <taxon>Bacilli</taxon>
        <taxon>Lactobacillales</taxon>
        <taxon>Carnobacteriaceae</taxon>
        <taxon>Carnobacterium</taxon>
    </lineage>
</organism>
<reference evidence="2" key="1">
    <citation type="submission" date="2016-11" db="EMBL/GenBank/DDBJ databases">
        <authorList>
            <person name="Varghese N."/>
            <person name="Submissions S."/>
        </authorList>
    </citation>
    <scope>NUCLEOTIDE SEQUENCE [LARGE SCALE GENOMIC DNA]</scope>
    <source>
        <strain evidence="2">313</strain>
    </source>
</reference>
<protein>
    <submittedName>
        <fullName evidence="1">Uncharacterized conserved protein YehS, DUF1456 family</fullName>
    </submittedName>
</protein>
<dbReference type="InterPro" id="IPR009921">
    <property type="entry name" value="YehS-like"/>
</dbReference>
<dbReference type="AlphaFoldDB" id="A0A1N6FBG9"/>
<sequence length="176" mass="20209">MNNNDRLVRLRYALDIKDKEMVEIFKLGGLEITKEDIKKMLDKSKKQNSDNAKENDFQENEYVKNCSNQTLESFLNGLIIFKRGKKESAVNEPEKKAPMMITNENVNNMLLKKIKIALSLTSEDMLGILGNAGVEISKSELSAVFRKEGHRNYKECGDRYARNFLKGLAIAWREES</sequence>
<name>A0A1N6FBG9_9LACT</name>
<dbReference type="PANTHER" id="PTHR37805">
    <property type="entry name" value="CYTOPLASMIC PROTEIN-RELATED"/>
    <property type="match status" value="1"/>
</dbReference>
<dbReference type="RefSeq" id="WP_034547144.1">
    <property type="nucleotide sequence ID" value="NZ_FSRN01000001.1"/>
</dbReference>
<dbReference type="EMBL" id="FSRN01000001">
    <property type="protein sequence ID" value="SIN92597.1"/>
    <property type="molecule type" value="Genomic_DNA"/>
</dbReference>
<dbReference type="eggNOG" id="COG4807">
    <property type="taxonomic scope" value="Bacteria"/>
</dbReference>
<gene>
    <name evidence="1" type="ORF">SAMN05878443_0514</name>
</gene>
<evidence type="ECO:0000313" key="1">
    <source>
        <dbReference type="EMBL" id="SIN92597.1"/>
    </source>
</evidence>
<keyword evidence="2" id="KW-1185">Reference proteome</keyword>
<dbReference type="Pfam" id="PF07308">
    <property type="entry name" value="DUF1456"/>
    <property type="match status" value="2"/>
</dbReference>
<dbReference type="Proteomes" id="UP000184758">
    <property type="component" value="Unassembled WGS sequence"/>
</dbReference>
<dbReference type="OrthoDB" id="9788465at2"/>
<proteinExistence type="predicted"/>
<accession>A0A1N6FBG9</accession>
<dbReference type="PANTHER" id="PTHR37805:SF1">
    <property type="entry name" value="CYTOPLASMIC PROTEIN"/>
    <property type="match status" value="1"/>
</dbReference>